<dbReference type="Gene3D" id="3.90.105.10">
    <property type="entry name" value="Molybdopterin biosynthesis moea protein, domain 2"/>
    <property type="match status" value="1"/>
</dbReference>
<evidence type="ECO:0000313" key="7">
    <source>
        <dbReference type="EMBL" id="KYK59595.1"/>
    </source>
</evidence>
<comment type="similarity">
    <text evidence="3">In the C-terminal section; belongs to the MoeA family.</text>
</comment>
<dbReference type="InterPro" id="IPR036135">
    <property type="entry name" value="MoeA_linker/N_sf"/>
</dbReference>
<dbReference type="SMART" id="SM00852">
    <property type="entry name" value="MoCF_biosynth"/>
    <property type="match status" value="2"/>
</dbReference>
<dbReference type="Gene3D" id="3.40.980.10">
    <property type="entry name" value="MoaB/Mog-like domain"/>
    <property type="match status" value="2"/>
</dbReference>
<dbReference type="Gene3D" id="2.170.190.11">
    <property type="entry name" value="Molybdopterin biosynthesis moea protein, domain 3"/>
    <property type="match status" value="1"/>
</dbReference>
<dbReference type="SUPFAM" id="SSF63867">
    <property type="entry name" value="MoeA C-terminal domain-like"/>
    <property type="match status" value="1"/>
</dbReference>
<dbReference type="CDD" id="cd00887">
    <property type="entry name" value="MoeA"/>
    <property type="match status" value="1"/>
</dbReference>
<dbReference type="UniPathway" id="UPA00344"/>
<evidence type="ECO:0000256" key="4">
    <source>
        <dbReference type="ARBA" id="ARBA00023150"/>
    </source>
</evidence>
<keyword evidence="8" id="KW-1185">Reference proteome</keyword>
<feature type="compositionally biased region" description="Polar residues" evidence="5">
    <location>
        <begin position="308"/>
        <end position="320"/>
    </location>
</feature>
<name>A0A151GR52_DRECN</name>
<dbReference type="RefSeq" id="XP_040658947.1">
    <property type="nucleotide sequence ID" value="XM_040798064.1"/>
</dbReference>
<accession>A0A151GR52</accession>
<dbReference type="InterPro" id="IPR036688">
    <property type="entry name" value="MoeA_C_domain_IV_sf"/>
</dbReference>
<dbReference type="Proteomes" id="UP000076580">
    <property type="component" value="Chromosome 01"/>
</dbReference>
<feature type="region of interest" description="Disordered" evidence="5">
    <location>
        <begin position="290"/>
        <end position="320"/>
    </location>
</feature>
<evidence type="ECO:0000256" key="1">
    <source>
        <dbReference type="ARBA" id="ARBA00005046"/>
    </source>
</evidence>
<dbReference type="InterPro" id="IPR001453">
    <property type="entry name" value="MoaB/Mog_dom"/>
</dbReference>
<dbReference type="PROSITE" id="PS01079">
    <property type="entry name" value="MOCF_BIOSYNTHESIS_2"/>
    <property type="match status" value="1"/>
</dbReference>
<comment type="pathway">
    <text evidence="1">Cofactor biosynthesis; molybdopterin biosynthesis.</text>
</comment>
<dbReference type="PANTHER" id="PTHR10192">
    <property type="entry name" value="MOLYBDOPTERIN BIOSYNTHESIS PROTEIN"/>
    <property type="match status" value="1"/>
</dbReference>
<dbReference type="EMBL" id="LAYC01000001">
    <property type="protein sequence ID" value="KYK59595.1"/>
    <property type="molecule type" value="Genomic_DNA"/>
</dbReference>
<feature type="region of interest" description="Disordered" evidence="5">
    <location>
        <begin position="238"/>
        <end position="260"/>
    </location>
</feature>
<feature type="compositionally biased region" description="Basic and acidic residues" evidence="5">
    <location>
        <begin position="240"/>
        <end position="256"/>
    </location>
</feature>
<dbReference type="Pfam" id="PF03454">
    <property type="entry name" value="MoeA_C"/>
    <property type="match status" value="1"/>
</dbReference>
<organism evidence="7 8">
    <name type="scientific">Drechmeria coniospora</name>
    <name type="common">Nematophagous fungus</name>
    <name type="synonym">Meria coniospora</name>
    <dbReference type="NCBI Taxonomy" id="98403"/>
    <lineage>
        <taxon>Eukaryota</taxon>
        <taxon>Fungi</taxon>
        <taxon>Dikarya</taxon>
        <taxon>Ascomycota</taxon>
        <taxon>Pezizomycotina</taxon>
        <taxon>Sordariomycetes</taxon>
        <taxon>Hypocreomycetidae</taxon>
        <taxon>Hypocreales</taxon>
        <taxon>Ophiocordycipitaceae</taxon>
        <taxon>Drechmeria</taxon>
    </lineage>
</organism>
<feature type="domain" description="MoaB/Mog" evidence="6">
    <location>
        <begin position="690"/>
        <end position="840"/>
    </location>
</feature>
<dbReference type="InterPro" id="IPR036425">
    <property type="entry name" value="MoaB/Mog-like_dom_sf"/>
</dbReference>
<evidence type="ECO:0000259" key="6">
    <source>
        <dbReference type="SMART" id="SM00852"/>
    </source>
</evidence>
<dbReference type="CDD" id="cd00886">
    <property type="entry name" value="MogA_MoaB"/>
    <property type="match status" value="1"/>
</dbReference>
<dbReference type="PANTHER" id="PTHR10192:SF5">
    <property type="entry name" value="GEPHYRIN"/>
    <property type="match status" value="1"/>
</dbReference>
<dbReference type="SUPFAM" id="SSF53218">
    <property type="entry name" value="Molybdenum cofactor biosynthesis proteins"/>
    <property type="match status" value="2"/>
</dbReference>
<evidence type="ECO:0000256" key="3">
    <source>
        <dbReference type="ARBA" id="ARBA00008339"/>
    </source>
</evidence>
<feature type="region of interest" description="Disordered" evidence="5">
    <location>
        <begin position="410"/>
        <end position="462"/>
    </location>
</feature>
<dbReference type="GO" id="GO:0005829">
    <property type="term" value="C:cytosol"/>
    <property type="evidence" value="ECO:0007669"/>
    <property type="project" value="TreeGrafter"/>
</dbReference>
<dbReference type="InterPro" id="IPR005110">
    <property type="entry name" value="MoeA_linker/N"/>
</dbReference>
<evidence type="ECO:0000313" key="8">
    <source>
        <dbReference type="Proteomes" id="UP000076580"/>
    </source>
</evidence>
<dbReference type="NCBIfam" id="TIGR00177">
    <property type="entry name" value="molyb_syn"/>
    <property type="match status" value="1"/>
</dbReference>
<dbReference type="Gene3D" id="2.40.340.10">
    <property type="entry name" value="MoeA, C-terminal, domain IV"/>
    <property type="match status" value="1"/>
</dbReference>
<dbReference type="GO" id="GO:0061599">
    <property type="term" value="F:molybdopterin molybdotransferase activity"/>
    <property type="evidence" value="ECO:0007669"/>
    <property type="project" value="TreeGrafter"/>
</dbReference>
<dbReference type="Pfam" id="PF00994">
    <property type="entry name" value="MoCF_biosynth"/>
    <property type="match status" value="2"/>
</dbReference>
<reference evidence="7 8" key="1">
    <citation type="journal article" date="2016" name="Sci. Rep.">
        <title>Insights into Adaptations to a Near-Obligate Nematode Endoparasitic Lifestyle from the Finished Genome of Drechmeria coniospora.</title>
        <authorList>
            <person name="Zhang L."/>
            <person name="Zhou Z."/>
            <person name="Guo Q."/>
            <person name="Fokkens L."/>
            <person name="Miskei M."/>
            <person name="Pocsi I."/>
            <person name="Zhang W."/>
            <person name="Chen M."/>
            <person name="Wang L."/>
            <person name="Sun Y."/>
            <person name="Donzelli B.G."/>
            <person name="Gibson D.M."/>
            <person name="Nelson D.R."/>
            <person name="Luo J.G."/>
            <person name="Rep M."/>
            <person name="Liu H."/>
            <person name="Yang S."/>
            <person name="Wang J."/>
            <person name="Krasnoff S.B."/>
            <person name="Xu Y."/>
            <person name="Molnar I."/>
            <person name="Lin M."/>
        </authorList>
    </citation>
    <scope>NUCLEOTIDE SEQUENCE [LARGE SCALE GENOMIC DNA]</scope>
    <source>
        <strain evidence="7 8">ARSEF 6962</strain>
    </source>
</reference>
<sequence>MSTPGAGDQNDQIMDRGPFVAAILIVSTTAAVHPASDRTTAVLRNVLEGEGDREWEVRSTCIVTDDELQIQAKIKAWADGPSPPNLILTSGGTGFSVTDRTPEAVVTLLHKQASGMALAMLTASLAITPYAMLARPVAGVRNTTVIVTLPGSPSGAAENLKAIVKMLPHACALASGADSRKLHAGSINRLDTEARKGADAGAEDDADANADTVSCACADADTEISHATFSYLPYGPRQGPVREHHHEAHPQQDYHHHHEHTHHVYHHKSSHAPTVTAGQRIPPVHVMQTKQSMPDGSGVPGGQAGCSGHTSHPGQGTPVRQSMPIEPELCSRQIVLPAGQVIHAGASLTPTQVLYADQSIPPVQGITTGQGMPPTQFLYAGKSMPPPPVPVIPTGPGKCTGHGMSLEQGTPAITPGPSTHPGPGMCSGHGMHTEKDIHAAPRIPPGPGRPKGQDTCSGRGVPMEDDVHAGPSMPGMHTNSAQKPLSIHPHLGPSHRHRDSPYPVVAIEDAMTLILEHSPNPVVVTSKVDAAIVGSVLAEPIKAEENVPAFRASIVDGYAIVAPEGGHIEGIFPVAAVSHAAPGNVKPLETGQVARITTGAPLPQGATSVVMVENTILRTTKDNGNEEDEIEIEAMVVGEGHNVREVGSDVQKGSIILEKGERISSVGGELGLLAAVGVSDVKVFRRPVVGIMSTGDELVDYDKPGPLRYGEVRDTNRISILSVIKGWGYEVVDLGIVKDNEDGLGESLRKALRLVDVLITTGGVSMGERDLLKPTIEHSLGGTIHFGRIFMKPGKPATFATVLVTDEAGNAARKVIFSLPGNPASALVTLNMLVYPSLQKQSGVSPVGLTQVVATLGHDVLPDPRPGFQRAVVTICGEQLIATTTGGQRSSKVSSLRSANALLGIPSGYRKVVKGTKVFAWLLDTPRGVGTM</sequence>
<gene>
    <name evidence="7" type="ORF">DCS_00727</name>
</gene>
<proteinExistence type="inferred from homology"/>
<dbReference type="InterPro" id="IPR005111">
    <property type="entry name" value="MoeA_C_domain_IV"/>
</dbReference>
<dbReference type="SUPFAM" id="SSF63882">
    <property type="entry name" value="MoeA N-terminal region -like"/>
    <property type="match status" value="1"/>
</dbReference>
<dbReference type="Pfam" id="PF03453">
    <property type="entry name" value="MoeA_N"/>
    <property type="match status" value="1"/>
</dbReference>
<protein>
    <submittedName>
        <fullName evidence="7">Gephyrin</fullName>
    </submittedName>
</protein>
<evidence type="ECO:0000256" key="5">
    <source>
        <dbReference type="SAM" id="MobiDB-lite"/>
    </source>
</evidence>
<comment type="similarity">
    <text evidence="2">In the N-terminal section; belongs to the MoaB/Mog family.</text>
</comment>
<dbReference type="STRING" id="98403.A0A151GR52"/>
<keyword evidence="4" id="KW-0501">Molybdenum cofactor biosynthesis</keyword>
<dbReference type="FunFam" id="3.40.980.10:FF:000011">
    <property type="entry name" value="Molybdopterin molybdenumtransferase"/>
    <property type="match status" value="1"/>
</dbReference>
<evidence type="ECO:0000256" key="2">
    <source>
        <dbReference type="ARBA" id="ARBA00007589"/>
    </source>
</evidence>
<dbReference type="InterPro" id="IPR008284">
    <property type="entry name" value="MoCF_biosynth_CS"/>
</dbReference>
<dbReference type="AlphaFoldDB" id="A0A151GR52"/>
<dbReference type="InParanoid" id="A0A151GR52"/>
<dbReference type="GeneID" id="63713370"/>
<dbReference type="InterPro" id="IPR038987">
    <property type="entry name" value="MoeA-like"/>
</dbReference>
<comment type="caution">
    <text evidence="7">The sequence shown here is derived from an EMBL/GenBank/DDBJ whole genome shotgun (WGS) entry which is preliminary data.</text>
</comment>
<feature type="domain" description="MoaB/Mog" evidence="6">
    <location>
        <begin position="22"/>
        <end position="170"/>
    </location>
</feature>
<dbReference type="GO" id="GO:0006777">
    <property type="term" value="P:Mo-molybdopterin cofactor biosynthetic process"/>
    <property type="evidence" value="ECO:0007669"/>
    <property type="project" value="UniProtKB-KW"/>
</dbReference>